<comment type="caution">
    <text evidence="1">The sequence shown here is derived from an EMBL/GenBank/DDBJ whole genome shotgun (WGS) entry which is preliminary data.</text>
</comment>
<name>A0A7W2L9C5_9PSED</name>
<gene>
    <name evidence="1" type="ORF">F9Z43_21865</name>
</gene>
<protein>
    <submittedName>
        <fullName evidence="1">Uncharacterized protein</fullName>
    </submittedName>
</protein>
<accession>A0A7W2L9C5</accession>
<organism evidence="1 2">
    <name type="scientific">Pseudomonas monteilii</name>
    <dbReference type="NCBI Taxonomy" id="76759"/>
    <lineage>
        <taxon>Bacteria</taxon>
        <taxon>Pseudomonadati</taxon>
        <taxon>Pseudomonadota</taxon>
        <taxon>Gammaproteobacteria</taxon>
        <taxon>Pseudomonadales</taxon>
        <taxon>Pseudomonadaceae</taxon>
        <taxon>Pseudomonas</taxon>
    </lineage>
</organism>
<dbReference type="RefSeq" id="WP_134792812.1">
    <property type="nucleotide sequence ID" value="NZ_JACGDB010000003.1"/>
</dbReference>
<proteinExistence type="predicted"/>
<sequence length="78" mass="8831">MDPEEIKDYFIARQQELSHLVDPKCRETPSRGLSGLSAEAYVEEDSWIARRLIGVAGELPLEWHPTLEAALDDHDEAI</sequence>
<dbReference type="EMBL" id="WEIK01000024">
    <property type="protein sequence ID" value="MVF51907.1"/>
    <property type="molecule type" value="Genomic_DNA"/>
</dbReference>
<reference evidence="1 2" key="1">
    <citation type="submission" date="2019-10" db="EMBL/GenBank/DDBJ databases">
        <title>XDR Pseudomonas monteilii producing IMP-16 from LCR.</title>
        <authorList>
            <person name="Ballaben A."/>
            <person name="Doi Y."/>
        </authorList>
    </citation>
    <scope>NUCLEOTIDE SEQUENCE [LARGE SCALE GENOMIC DNA]</scope>
    <source>
        <strain evidence="1 2">597/14</strain>
    </source>
</reference>
<evidence type="ECO:0000313" key="1">
    <source>
        <dbReference type="EMBL" id="MVF51907.1"/>
    </source>
</evidence>
<evidence type="ECO:0000313" key="2">
    <source>
        <dbReference type="Proteomes" id="UP000440965"/>
    </source>
</evidence>
<dbReference type="AlphaFoldDB" id="A0A7W2L9C5"/>
<dbReference type="Proteomes" id="UP000440965">
    <property type="component" value="Unassembled WGS sequence"/>
</dbReference>